<dbReference type="GO" id="GO:0042277">
    <property type="term" value="F:peptide binding"/>
    <property type="evidence" value="ECO:0007669"/>
    <property type="project" value="TreeGrafter"/>
</dbReference>
<keyword evidence="9" id="KW-0645">Protease</keyword>
<dbReference type="SUPFAM" id="SSF46689">
    <property type="entry name" value="Homeodomain-like"/>
    <property type="match status" value="1"/>
</dbReference>
<dbReference type="Pfam" id="PF17900">
    <property type="entry name" value="Peptidase_M1_N"/>
    <property type="match status" value="1"/>
</dbReference>
<organism evidence="26 27">
    <name type="scientific">Rhamnusium bicolor</name>
    <dbReference type="NCBI Taxonomy" id="1586634"/>
    <lineage>
        <taxon>Eukaryota</taxon>
        <taxon>Metazoa</taxon>
        <taxon>Ecdysozoa</taxon>
        <taxon>Arthropoda</taxon>
        <taxon>Hexapoda</taxon>
        <taxon>Insecta</taxon>
        <taxon>Pterygota</taxon>
        <taxon>Neoptera</taxon>
        <taxon>Endopterygota</taxon>
        <taxon>Coleoptera</taxon>
        <taxon>Polyphaga</taxon>
        <taxon>Cucujiformia</taxon>
        <taxon>Chrysomeloidea</taxon>
        <taxon>Cerambycidae</taxon>
        <taxon>Lepturinae</taxon>
        <taxon>Rhagiini</taxon>
        <taxon>Rhamnusium</taxon>
    </lineage>
</organism>
<dbReference type="GO" id="GO:0098552">
    <property type="term" value="C:side of membrane"/>
    <property type="evidence" value="ECO:0007669"/>
    <property type="project" value="UniProtKB-KW"/>
</dbReference>
<evidence type="ECO:0000256" key="15">
    <source>
        <dbReference type="ARBA" id="ARBA00023136"/>
    </source>
</evidence>
<dbReference type="Proteomes" id="UP001162156">
    <property type="component" value="Unassembled WGS sequence"/>
</dbReference>
<feature type="binding site" evidence="20">
    <location>
        <position position="860"/>
    </location>
    <ligand>
        <name>Zn(2+)</name>
        <dbReference type="ChEBI" id="CHEBI:29105"/>
        <note>catalytic</note>
    </ligand>
</feature>
<accession>A0AAV8ZUC7</accession>
<evidence type="ECO:0000256" key="4">
    <source>
        <dbReference type="ARBA" id="ARBA00010136"/>
    </source>
</evidence>
<dbReference type="InterPro" id="IPR014782">
    <property type="entry name" value="Peptidase_M1_dom"/>
</dbReference>
<feature type="site" description="Transition state stabilizer" evidence="21">
    <location>
        <position position="942"/>
    </location>
</feature>
<dbReference type="FunFam" id="2.60.40.1910:FF:000008">
    <property type="entry name" value="Aminopeptidase"/>
    <property type="match status" value="1"/>
</dbReference>
<sequence length="1395" mass="157197">QYTSAIPNDLWNILNANVNQTLSDLPEDLSIVMQNWVENSGYPLLTVTTSGQDIIVTQERIHLSMKNAKRAFDMLQTGIYQVGNVFGATRSVISRLHSRFQETGDISERPRTERLRSTTRRQDRYIAITARRNVNRPSSMITNYLRRASGVRVTYGTIINLLYRVNLRGDSNNIKLVYSFLGYYRVNYELSLWEKIATALSSPNFSEIPDINRAEIVDDVFNLAKVEKIIYSKAFEILEFLRNDVSYFPWYPAFAGFNYLLRRVGDDSLLGQAITAHLSDLMENLYQSVPISNLDESNHIYTLKQVSAVNWACRLGKQECVSSVQEIFLALQRTFHEELFCARQFFKGINKNLKSIVYCNALRYSTDSSDWEFLWQKYLSTDVATERSVLISALGCTRNETLLNSYLFKSIDSTSGIKSQDANAVFSAVYGGSSLGIDVAFNFLIQYHAAIDNYYQSMNALANLLSGLAERFTTQEQITQLENFIETGDLSDSFKVSASQSLETAKANFAWIEQFKDDLNEYYGIDEDGDGDDEDFDDSIDENESTLPDYRLSRIFKPSHYEVHLKLADAAFTASGNNFSGTVVISFTVLKATNQIKLHASAQNIVIRSIQLNGVFIPSENYGVNRTTDILTIEYENGLETNTLYMARIQYDGTFGNDNRGFYKSSYVNADGIRKYLVTTQFEPTHARRAFPCFDEPQYKATFQVLITYPSALNAKSNTFGTIMQNDTENNLLTIQFNKTPITPTYLIAFIVSDFTCTSGDSIGTVPYQVCSRDNTKDLRGWAVEIGPKLLSSLNTYTGYDYGNAIEKMDQFAIPDFAAGAMENWGIITYRETNLLWDPLVSTNSLKQSIALVIAHEFTHMWFGNLVTCKWWSETFLNEGFARYFQYYTTHDVLPDWELDKQFVIVTQQPILQTDSYLTSQPLQSPASTPADISNKFGSITYSKGKKFDSAKPEDLWESLSENIDSSVSKLPTDLESVMENWIKSGGFPLLYVSIVGNNIVISQERFLVSGVDTTTKWYVPISYTTSTDEHKFESTAPNVWLTPASNLSISYPSGAQWVILNNHQTGYYRVTYSNNLWDAIADALISANFSGIPELNRAQIADDLFNLVRNDRVPYSRVLKTLEFLENDVSYFPWYPVYSELNNFFTRVGLHTHLGTAVRVIPISVIDDDNHLHTLKQTLAVNMACRLSNPNCAQHMREIYADYRHNGTRLPKNFGSLVLCNGIRHSSDRSDWDFLWNLFEEGIIDSSERSTIITALGCSTNEDIITEYLSRALNNQTGSRVSDASLIFSSLQTFVQTGGLNPALLPSAQAAITSAQQNLAWVEKYQEDLFDYFGLEPPSPTTPTITTPTITTPTITTPTITTPTITTPTTPTPTTTTTPAPTTPDGARTITSSV</sequence>
<dbReference type="SUPFAM" id="SSF55486">
    <property type="entry name" value="Metalloproteases ('zincins'), catalytic domain"/>
    <property type="match status" value="1"/>
</dbReference>
<evidence type="ECO:0000256" key="7">
    <source>
        <dbReference type="ARBA" id="ARBA00022475"/>
    </source>
</evidence>
<dbReference type="InterPro" id="IPR050344">
    <property type="entry name" value="Peptidase_M1_aminopeptidases"/>
</dbReference>
<keyword evidence="18" id="KW-0449">Lipoprotein</keyword>
<evidence type="ECO:0000256" key="2">
    <source>
        <dbReference type="ARBA" id="ARBA00004123"/>
    </source>
</evidence>
<evidence type="ECO:0000256" key="11">
    <source>
        <dbReference type="ARBA" id="ARBA00022729"/>
    </source>
</evidence>
<comment type="cofactor">
    <cofactor evidence="20">
        <name>Zn(2+)</name>
        <dbReference type="ChEBI" id="CHEBI:29105"/>
    </cofactor>
    <text evidence="20">Binds 1 zinc ion per subunit.</text>
</comment>
<dbReference type="GO" id="GO:0005615">
    <property type="term" value="C:extracellular space"/>
    <property type="evidence" value="ECO:0007669"/>
    <property type="project" value="TreeGrafter"/>
</dbReference>
<comment type="caution">
    <text evidence="26">The sequence shown here is derived from an EMBL/GenBank/DDBJ whole genome shotgun (WGS) entry which is preliminary data.</text>
</comment>
<dbReference type="GO" id="GO:0005634">
    <property type="term" value="C:nucleus"/>
    <property type="evidence" value="ECO:0007669"/>
    <property type="project" value="UniProtKB-SubCell"/>
</dbReference>
<proteinExistence type="inferred from homology"/>
<dbReference type="InterPro" id="IPR001930">
    <property type="entry name" value="Peptidase_M1"/>
</dbReference>
<feature type="region of interest" description="Disordered" evidence="22">
    <location>
        <begin position="1339"/>
        <end position="1395"/>
    </location>
</feature>
<evidence type="ECO:0000256" key="17">
    <source>
        <dbReference type="ARBA" id="ARBA00023180"/>
    </source>
</evidence>
<keyword evidence="13 20" id="KW-0862">Zinc</keyword>
<dbReference type="InterPro" id="IPR034016">
    <property type="entry name" value="M1_APN-typ"/>
</dbReference>
<dbReference type="Gene3D" id="1.25.50.20">
    <property type="match status" value="2"/>
</dbReference>
<dbReference type="Pfam" id="PF11838">
    <property type="entry name" value="ERAP1_C"/>
    <property type="match status" value="2"/>
</dbReference>
<dbReference type="GO" id="GO:0006508">
    <property type="term" value="P:proteolysis"/>
    <property type="evidence" value="ECO:0007669"/>
    <property type="project" value="UniProtKB-KW"/>
</dbReference>
<dbReference type="SUPFAM" id="SSF63737">
    <property type="entry name" value="Leukotriene A4 hydrolase N-terminal domain"/>
    <property type="match status" value="1"/>
</dbReference>
<keyword evidence="7" id="KW-1003">Cell membrane</keyword>
<dbReference type="InterPro" id="IPR024571">
    <property type="entry name" value="ERAP1-like_C_dom"/>
</dbReference>
<evidence type="ECO:0000313" key="27">
    <source>
        <dbReference type="Proteomes" id="UP001162156"/>
    </source>
</evidence>
<dbReference type="CDD" id="cd09601">
    <property type="entry name" value="M1_APN-Q_like"/>
    <property type="match status" value="1"/>
</dbReference>
<dbReference type="GO" id="GO:0070006">
    <property type="term" value="F:metalloaminopeptidase activity"/>
    <property type="evidence" value="ECO:0007669"/>
    <property type="project" value="TreeGrafter"/>
</dbReference>
<keyword evidence="12" id="KW-0378">Hydrolase</keyword>
<keyword evidence="17" id="KW-0325">Glycoprotein</keyword>
<dbReference type="GO" id="GO:0005737">
    <property type="term" value="C:cytoplasm"/>
    <property type="evidence" value="ECO:0007669"/>
    <property type="project" value="TreeGrafter"/>
</dbReference>
<evidence type="ECO:0000256" key="8">
    <source>
        <dbReference type="ARBA" id="ARBA00022622"/>
    </source>
</evidence>
<feature type="binding site" evidence="20">
    <location>
        <position position="879"/>
    </location>
    <ligand>
        <name>Zn(2+)</name>
        <dbReference type="ChEBI" id="CHEBI:29105"/>
        <note>catalytic</note>
    </ligand>
</feature>
<keyword evidence="11" id="KW-0732">Signal</keyword>
<keyword evidence="8" id="KW-0336">GPI-anchor</keyword>
<evidence type="ECO:0000256" key="22">
    <source>
        <dbReference type="SAM" id="MobiDB-lite"/>
    </source>
</evidence>
<dbReference type="InterPro" id="IPR045357">
    <property type="entry name" value="Aminopeptidase_N-like_N"/>
</dbReference>
<evidence type="ECO:0000256" key="16">
    <source>
        <dbReference type="ARBA" id="ARBA00023157"/>
    </source>
</evidence>
<evidence type="ECO:0000256" key="6">
    <source>
        <dbReference type="ARBA" id="ARBA00015611"/>
    </source>
</evidence>
<dbReference type="InterPro" id="IPR009057">
    <property type="entry name" value="Homeodomain-like_sf"/>
</dbReference>
<evidence type="ECO:0000256" key="19">
    <source>
        <dbReference type="PIRSR" id="PIRSR634016-1"/>
    </source>
</evidence>
<dbReference type="FunFam" id="1.25.50.20:FF:000001">
    <property type="entry name" value="Aminopeptidase"/>
    <property type="match status" value="1"/>
</dbReference>
<keyword evidence="16" id="KW-1015">Disulfide bond</keyword>
<keyword evidence="15" id="KW-0472">Membrane</keyword>
<feature type="active site" description="Proton acceptor" evidence="19">
    <location>
        <position position="857"/>
    </location>
</feature>
<evidence type="ECO:0000256" key="14">
    <source>
        <dbReference type="ARBA" id="ARBA00023049"/>
    </source>
</evidence>
<dbReference type="GO" id="GO:0005886">
    <property type="term" value="C:plasma membrane"/>
    <property type="evidence" value="ECO:0007669"/>
    <property type="project" value="UniProtKB-SubCell"/>
</dbReference>
<dbReference type="GO" id="GO:0008270">
    <property type="term" value="F:zinc ion binding"/>
    <property type="evidence" value="ECO:0007669"/>
    <property type="project" value="InterPro"/>
</dbReference>
<evidence type="ECO:0000256" key="3">
    <source>
        <dbReference type="ARBA" id="ARBA00004609"/>
    </source>
</evidence>
<feature type="compositionally biased region" description="Low complexity" evidence="22">
    <location>
        <begin position="1343"/>
        <end position="1385"/>
    </location>
</feature>
<dbReference type="PANTHER" id="PTHR11533">
    <property type="entry name" value="PROTEASE M1 ZINC METALLOPROTEASE"/>
    <property type="match status" value="1"/>
</dbReference>
<evidence type="ECO:0000256" key="18">
    <source>
        <dbReference type="ARBA" id="ARBA00023288"/>
    </source>
</evidence>
<dbReference type="PRINTS" id="PR00756">
    <property type="entry name" value="ALADIPTASE"/>
</dbReference>
<reference evidence="26" key="1">
    <citation type="journal article" date="2023" name="Insect Mol. Biol.">
        <title>Genome sequencing provides insights into the evolution of gene families encoding plant cell wall-degrading enzymes in longhorned beetles.</title>
        <authorList>
            <person name="Shin N.R."/>
            <person name="Okamura Y."/>
            <person name="Kirsch R."/>
            <person name="Pauchet Y."/>
        </authorList>
    </citation>
    <scope>NUCLEOTIDE SEQUENCE</scope>
    <source>
        <strain evidence="26">RBIC_L_NR</strain>
    </source>
</reference>
<evidence type="ECO:0000256" key="20">
    <source>
        <dbReference type="PIRSR" id="PIRSR634016-3"/>
    </source>
</evidence>
<comment type="subcellular location">
    <subcellularLocation>
        <location evidence="3">Cell membrane</location>
        <topology evidence="3">Lipid-anchor</topology>
        <topology evidence="3">GPI-anchor</topology>
    </subcellularLocation>
    <subcellularLocation>
        <location evidence="2">Nucleus</location>
    </subcellularLocation>
</comment>
<protein>
    <recommendedName>
        <fullName evidence="6">Aminopeptidase N</fullName>
        <ecNumber evidence="5">3.4.11.2</ecNumber>
    </recommendedName>
</protein>
<dbReference type="PANTHER" id="PTHR11533:SF301">
    <property type="entry name" value="AMINOPEPTIDASE"/>
    <property type="match status" value="1"/>
</dbReference>
<name>A0AAV8ZUC7_9CUCU</name>
<comment type="catalytic activity">
    <reaction evidence="1">
        <text>Release of an N-terminal amino acid, Xaa-|-Yaa- from a peptide, amide or arylamide. Xaa is preferably Ala, but may be most amino acids including Pro (slow action). When a terminal hydrophobic residue is followed by a prolyl residue, the two may be released as an intact Xaa-Pro dipeptide.</text>
        <dbReference type="EC" id="3.4.11.2"/>
    </reaction>
</comment>
<feature type="domain" description="ERAP1-like C-terminal" evidence="24">
    <location>
        <begin position="1058"/>
        <end position="1335"/>
    </location>
</feature>
<dbReference type="GO" id="GO:0016285">
    <property type="term" value="F:alanyl aminopeptidase activity"/>
    <property type="evidence" value="ECO:0007669"/>
    <property type="project" value="UniProtKB-EC"/>
</dbReference>
<evidence type="ECO:0000256" key="10">
    <source>
        <dbReference type="ARBA" id="ARBA00022723"/>
    </source>
</evidence>
<keyword evidence="27" id="KW-1185">Reference proteome</keyword>
<dbReference type="EC" id="3.4.11.2" evidence="5"/>
<evidence type="ECO:0000256" key="9">
    <source>
        <dbReference type="ARBA" id="ARBA00022670"/>
    </source>
</evidence>
<evidence type="ECO:0000256" key="5">
    <source>
        <dbReference type="ARBA" id="ARBA00012564"/>
    </source>
</evidence>
<feature type="binding site" evidence="20">
    <location>
        <position position="856"/>
    </location>
    <ligand>
        <name>Zn(2+)</name>
        <dbReference type="ChEBI" id="CHEBI:29105"/>
        <note>catalytic</note>
    </ligand>
</feature>
<evidence type="ECO:0000313" key="26">
    <source>
        <dbReference type="EMBL" id="KAJ8972201.1"/>
    </source>
</evidence>
<evidence type="ECO:0000256" key="1">
    <source>
        <dbReference type="ARBA" id="ARBA00000098"/>
    </source>
</evidence>
<comment type="similarity">
    <text evidence="4">Belongs to the peptidase M1 family.</text>
</comment>
<dbReference type="EMBL" id="JANEYF010000113">
    <property type="protein sequence ID" value="KAJ8972201.1"/>
    <property type="molecule type" value="Genomic_DNA"/>
</dbReference>
<keyword evidence="14" id="KW-0482">Metalloprotease</keyword>
<evidence type="ECO:0000256" key="13">
    <source>
        <dbReference type="ARBA" id="ARBA00022833"/>
    </source>
</evidence>
<dbReference type="InterPro" id="IPR027268">
    <property type="entry name" value="Peptidase_M4/M1_CTD_sf"/>
</dbReference>
<evidence type="ECO:0000259" key="23">
    <source>
        <dbReference type="Pfam" id="PF01433"/>
    </source>
</evidence>
<feature type="domain" description="Aminopeptidase N-like N-terminal" evidence="25">
    <location>
        <begin position="557"/>
        <end position="747"/>
    </location>
</feature>
<gene>
    <name evidence="26" type="ORF">NQ314_000290</name>
</gene>
<dbReference type="Gene3D" id="2.60.40.1910">
    <property type="match status" value="1"/>
</dbReference>
<feature type="domain" description="ERAP1-like C-terminal" evidence="24">
    <location>
        <begin position="181"/>
        <end position="506"/>
    </location>
</feature>
<dbReference type="Gene3D" id="2.60.40.1730">
    <property type="entry name" value="tricorn interacting facor f3 domain"/>
    <property type="match status" value="1"/>
</dbReference>
<feature type="non-terminal residue" evidence="26">
    <location>
        <position position="1"/>
    </location>
</feature>
<dbReference type="Pfam" id="PF01433">
    <property type="entry name" value="Peptidase_M1"/>
    <property type="match status" value="1"/>
</dbReference>
<evidence type="ECO:0000259" key="25">
    <source>
        <dbReference type="Pfam" id="PF17900"/>
    </source>
</evidence>
<evidence type="ECO:0000259" key="24">
    <source>
        <dbReference type="Pfam" id="PF11838"/>
    </source>
</evidence>
<dbReference type="Gene3D" id="1.10.390.10">
    <property type="entry name" value="Neutral Protease Domain 2"/>
    <property type="match status" value="1"/>
</dbReference>
<dbReference type="FunFam" id="2.60.40.1730:FF:000013">
    <property type="entry name" value="Aminopeptidase"/>
    <property type="match status" value="1"/>
</dbReference>
<evidence type="ECO:0000256" key="12">
    <source>
        <dbReference type="ARBA" id="ARBA00022801"/>
    </source>
</evidence>
<evidence type="ECO:0000256" key="21">
    <source>
        <dbReference type="PIRSR" id="PIRSR634016-4"/>
    </source>
</evidence>
<dbReference type="InterPro" id="IPR042097">
    <property type="entry name" value="Aminopeptidase_N-like_N_sf"/>
</dbReference>
<dbReference type="GO" id="GO:0043171">
    <property type="term" value="P:peptide catabolic process"/>
    <property type="evidence" value="ECO:0007669"/>
    <property type="project" value="TreeGrafter"/>
</dbReference>
<keyword evidence="10 20" id="KW-0479">Metal-binding</keyword>
<feature type="domain" description="Peptidase M1 membrane alanine aminopeptidase" evidence="23">
    <location>
        <begin position="782"/>
        <end position="948"/>
    </location>
</feature>